<feature type="domain" description="Enolase C-terminal TIM barrel" evidence="6">
    <location>
        <begin position="41"/>
        <end position="89"/>
    </location>
</feature>
<evidence type="ECO:0000256" key="3">
    <source>
        <dbReference type="ARBA" id="ARBA00012058"/>
    </source>
</evidence>
<organism evidence="7 8">
    <name type="scientific">Lactuca sativa</name>
    <name type="common">Garden lettuce</name>
    <dbReference type="NCBI Taxonomy" id="4236"/>
    <lineage>
        <taxon>Eukaryota</taxon>
        <taxon>Viridiplantae</taxon>
        <taxon>Streptophyta</taxon>
        <taxon>Embryophyta</taxon>
        <taxon>Tracheophyta</taxon>
        <taxon>Spermatophyta</taxon>
        <taxon>Magnoliopsida</taxon>
        <taxon>eudicotyledons</taxon>
        <taxon>Gunneridae</taxon>
        <taxon>Pentapetalae</taxon>
        <taxon>asterids</taxon>
        <taxon>campanulids</taxon>
        <taxon>Asterales</taxon>
        <taxon>Asteraceae</taxon>
        <taxon>Cichorioideae</taxon>
        <taxon>Cichorieae</taxon>
        <taxon>Lactucinae</taxon>
        <taxon>Lactuca</taxon>
    </lineage>
</organism>
<evidence type="ECO:0000259" key="6">
    <source>
        <dbReference type="Pfam" id="PF00113"/>
    </source>
</evidence>
<dbReference type="EMBL" id="NBSK02000005">
    <property type="protein sequence ID" value="KAJ0207547.1"/>
    <property type="molecule type" value="Genomic_DNA"/>
</dbReference>
<dbReference type="SUPFAM" id="SSF51604">
    <property type="entry name" value="Enolase C-terminal domain-like"/>
    <property type="match status" value="1"/>
</dbReference>
<evidence type="ECO:0000256" key="1">
    <source>
        <dbReference type="ARBA" id="ARBA00005031"/>
    </source>
</evidence>
<comment type="pathway">
    <text evidence="1">Carbohydrate degradation; glycolysis; pyruvate from D-glyceraldehyde 3-phosphate: step 4/5.</text>
</comment>
<name>A0A9R1VHV0_LACSA</name>
<accession>A0A9R1VHV0</accession>
<proteinExistence type="inferred from homology"/>
<dbReference type="GO" id="GO:0004634">
    <property type="term" value="F:phosphopyruvate hydratase activity"/>
    <property type="evidence" value="ECO:0007669"/>
    <property type="project" value="UniProtKB-EC"/>
</dbReference>
<dbReference type="AlphaFoldDB" id="A0A9R1VHV0"/>
<protein>
    <recommendedName>
        <fullName evidence="3">phosphopyruvate hydratase</fullName>
        <ecNumber evidence="3">4.2.1.11</ecNumber>
    </recommendedName>
</protein>
<dbReference type="Proteomes" id="UP000235145">
    <property type="component" value="Unassembled WGS sequence"/>
</dbReference>
<dbReference type="GO" id="GO:0006096">
    <property type="term" value="P:glycolytic process"/>
    <property type="evidence" value="ECO:0007669"/>
    <property type="project" value="UniProtKB-KW"/>
</dbReference>
<evidence type="ECO:0000256" key="4">
    <source>
        <dbReference type="ARBA" id="ARBA00023152"/>
    </source>
</evidence>
<evidence type="ECO:0000256" key="2">
    <source>
        <dbReference type="ARBA" id="ARBA00009604"/>
    </source>
</evidence>
<dbReference type="Gene3D" id="3.20.20.120">
    <property type="entry name" value="Enolase-like C-terminal domain"/>
    <property type="match status" value="1"/>
</dbReference>
<dbReference type="Pfam" id="PF00113">
    <property type="entry name" value="Enolase_C"/>
    <property type="match status" value="1"/>
</dbReference>
<sequence length="91" mass="10586">MQVKLLKGIKIVSFKDINFVETHLMPKVYDTKLEGQVIPGYIQIRKCNIIVSIEYPFDQDNLEHYANMKAKYGEEAQIMGDNHFINNPTVR</sequence>
<keyword evidence="8" id="KW-1185">Reference proteome</keyword>
<evidence type="ECO:0000256" key="5">
    <source>
        <dbReference type="ARBA" id="ARBA00023239"/>
    </source>
</evidence>
<evidence type="ECO:0000313" key="7">
    <source>
        <dbReference type="EMBL" id="KAJ0207547.1"/>
    </source>
</evidence>
<dbReference type="EC" id="4.2.1.11" evidence="3"/>
<gene>
    <name evidence="7" type="ORF">LSAT_V11C500252880</name>
</gene>
<comment type="caution">
    <text evidence="7">The sequence shown here is derived from an EMBL/GenBank/DDBJ whole genome shotgun (WGS) entry which is preliminary data.</text>
</comment>
<comment type="similarity">
    <text evidence="2">Belongs to the enolase family.</text>
</comment>
<evidence type="ECO:0000313" key="8">
    <source>
        <dbReference type="Proteomes" id="UP000235145"/>
    </source>
</evidence>
<keyword evidence="4" id="KW-0324">Glycolysis</keyword>
<keyword evidence="5" id="KW-0456">Lyase</keyword>
<dbReference type="InterPro" id="IPR020810">
    <property type="entry name" value="Enolase_C"/>
</dbReference>
<reference evidence="7 8" key="1">
    <citation type="journal article" date="2017" name="Nat. Commun.">
        <title>Genome assembly with in vitro proximity ligation data and whole-genome triplication in lettuce.</title>
        <authorList>
            <person name="Reyes-Chin-Wo S."/>
            <person name="Wang Z."/>
            <person name="Yang X."/>
            <person name="Kozik A."/>
            <person name="Arikit S."/>
            <person name="Song C."/>
            <person name="Xia L."/>
            <person name="Froenicke L."/>
            <person name="Lavelle D.O."/>
            <person name="Truco M.J."/>
            <person name="Xia R."/>
            <person name="Zhu S."/>
            <person name="Xu C."/>
            <person name="Xu H."/>
            <person name="Xu X."/>
            <person name="Cox K."/>
            <person name="Korf I."/>
            <person name="Meyers B.C."/>
            <person name="Michelmore R.W."/>
        </authorList>
    </citation>
    <scope>NUCLEOTIDE SEQUENCE [LARGE SCALE GENOMIC DNA]</scope>
    <source>
        <strain evidence="8">cv. Salinas</strain>
        <tissue evidence="7">Seedlings</tissue>
    </source>
</reference>
<dbReference type="InterPro" id="IPR036849">
    <property type="entry name" value="Enolase-like_C_sf"/>
</dbReference>